<feature type="region of interest" description="Disordered" evidence="1">
    <location>
        <begin position="104"/>
        <end position="166"/>
    </location>
</feature>
<gene>
    <name evidence="2" type="ORF">EPA86_16995</name>
</gene>
<dbReference type="GO" id="GO:0005840">
    <property type="term" value="C:ribosome"/>
    <property type="evidence" value="ECO:0007669"/>
    <property type="project" value="TreeGrafter"/>
</dbReference>
<dbReference type="Proteomes" id="UP000315303">
    <property type="component" value="Unassembled WGS sequence"/>
</dbReference>
<dbReference type="GO" id="GO:0008233">
    <property type="term" value="F:peptidase activity"/>
    <property type="evidence" value="ECO:0007669"/>
    <property type="project" value="UniProtKB-KW"/>
</dbReference>
<keyword evidence="2" id="KW-0378">Hydrolase</keyword>
<accession>A0A502KKG5</accession>
<evidence type="ECO:0000313" key="2">
    <source>
        <dbReference type="EMBL" id="TPH12060.1"/>
    </source>
</evidence>
<sequence length="166" mass="17640">MSGPTLASMSSNKPYLVKAFYDWISDNDLTPYIVVDVNVYGVLVPMNYVADGQIVLNIASSAVGSIVLGPKEIEFSARFGGKLEHLTVPYGAIGAIYAKENGAGTSLPIEHPSEDELEPDELAQSAPEKTKPKASLSSVSSSGNEKPSQEDGKSKKKGKPSLKIIK</sequence>
<keyword evidence="3" id="KW-1185">Reference proteome</keyword>
<dbReference type="EMBL" id="SAWY01000041">
    <property type="protein sequence ID" value="TPH12060.1"/>
    <property type="molecule type" value="Genomic_DNA"/>
</dbReference>
<proteinExistence type="predicted"/>
<dbReference type="SUPFAM" id="SSF101738">
    <property type="entry name" value="SspB-like"/>
    <property type="match status" value="1"/>
</dbReference>
<comment type="caution">
    <text evidence="2">The sequence shown here is derived from an EMBL/GenBank/DDBJ whole genome shotgun (WGS) entry which is preliminary data.</text>
</comment>
<reference evidence="2 3" key="1">
    <citation type="submission" date="2019-01" db="EMBL/GenBank/DDBJ databases">
        <title>Litorilituus lipolytica sp. nov., isolated from intertidal sand of the Yellow Sea in China.</title>
        <authorList>
            <person name="Liu A."/>
        </authorList>
    </citation>
    <scope>NUCLEOTIDE SEQUENCE [LARGE SCALE GENOMIC DNA]</scope>
    <source>
        <strain evidence="2 3">RZ04</strain>
    </source>
</reference>
<evidence type="ECO:0000313" key="3">
    <source>
        <dbReference type="Proteomes" id="UP000315303"/>
    </source>
</evidence>
<protein>
    <submittedName>
        <fullName evidence="2">ClpXP protease specificity-enhancing factor</fullName>
    </submittedName>
</protein>
<dbReference type="InterPro" id="IPR007481">
    <property type="entry name" value="SspB"/>
</dbReference>
<dbReference type="GO" id="GO:0045732">
    <property type="term" value="P:positive regulation of protein catabolic process"/>
    <property type="evidence" value="ECO:0007669"/>
    <property type="project" value="TreeGrafter"/>
</dbReference>
<dbReference type="InterPro" id="IPR036760">
    <property type="entry name" value="SspB-like_sf"/>
</dbReference>
<dbReference type="Gene3D" id="2.30.30.220">
    <property type="entry name" value="SspB-like"/>
    <property type="match status" value="1"/>
</dbReference>
<keyword evidence="2" id="KW-0645">Protease</keyword>
<dbReference type="OrthoDB" id="9797358at2"/>
<dbReference type="PIRSF" id="PIRSF005276">
    <property type="entry name" value="SspB"/>
    <property type="match status" value="1"/>
</dbReference>
<dbReference type="Pfam" id="PF04386">
    <property type="entry name" value="SspB"/>
    <property type="match status" value="1"/>
</dbReference>
<dbReference type="NCBIfam" id="NF008769">
    <property type="entry name" value="PRK11798.2-5"/>
    <property type="match status" value="1"/>
</dbReference>
<dbReference type="GO" id="GO:0005829">
    <property type="term" value="C:cytosol"/>
    <property type="evidence" value="ECO:0007669"/>
    <property type="project" value="TreeGrafter"/>
</dbReference>
<dbReference type="PANTHER" id="PTHR37486">
    <property type="entry name" value="STRINGENT STARVATION PROTEIN B"/>
    <property type="match status" value="1"/>
</dbReference>
<evidence type="ECO:0000256" key="1">
    <source>
        <dbReference type="SAM" id="MobiDB-lite"/>
    </source>
</evidence>
<dbReference type="AlphaFoldDB" id="A0A502KKG5"/>
<organism evidence="2 3">
    <name type="scientific">Litorilituus lipolyticus</name>
    <dbReference type="NCBI Taxonomy" id="2491017"/>
    <lineage>
        <taxon>Bacteria</taxon>
        <taxon>Pseudomonadati</taxon>
        <taxon>Pseudomonadota</taxon>
        <taxon>Gammaproteobacteria</taxon>
        <taxon>Alteromonadales</taxon>
        <taxon>Colwelliaceae</taxon>
        <taxon>Litorilituus</taxon>
    </lineage>
</organism>
<dbReference type="GO" id="GO:0006508">
    <property type="term" value="P:proteolysis"/>
    <property type="evidence" value="ECO:0007669"/>
    <property type="project" value="UniProtKB-KW"/>
</dbReference>
<dbReference type="RefSeq" id="WP_140605591.1">
    <property type="nucleotide sequence ID" value="NZ_SAWY01000041.1"/>
</dbReference>
<dbReference type="PANTHER" id="PTHR37486:SF1">
    <property type="entry name" value="STRINGENT STARVATION PROTEIN B"/>
    <property type="match status" value="1"/>
</dbReference>
<feature type="compositionally biased region" description="Basic residues" evidence="1">
    <location>
        <begin position="154"/>
        <end position="166"/>
    </location>
</feature>
<name>A0A502KKG5_9GAMM</name>